<evidence type="ECO:0000256" key="2">
    <source>
        <dbReference type="ARBA" id="ARBA00022525"/>
    </source>
</evidence>
<sequence>MKLTAVSTLLLLGAALEPLSVLGLSCPDVCSPSSCLRAPSKCAYGKVKDACNCCDFCGNGPGEHCGGEFNILGMCGKGMECVSNNVNEPTTFPEGLCVWKMRTAFQPGKKQQQQQQQPAKMQTPPPGLKFVPQKQQWLRSKAWRKFSANQLQREGKVAKKGQQTSFN</sequence>
<feature type="signal peptide" evidence="6">
    <location>
        <begin position="1"/>
        <end position="23"/>
    </location>
</feature>
<evidence type="ECO:0000256" key="4">
    <source>
        <dbReference type="ARBA" id="ARBA00023157"/>
    </source>
</evidence>
<evidence type="ECO:0000259" key="7">
    <source>
        <dbReference type="PROSITE" id="PS51323"/>
    </source>
</evidence>
<comment type="caution">
    <text evidence="8">The sequence shown here is derived from an EMBL/GenBank/DDBJ whole genome shotgun (WGS) entry which is preliminary data.</text>
</comment>
<keyword evidence="2" id="KW-0964">Secreted</keyword>
<feature type="domain" description="IGFBP N-terminal" evidence="7">
    <location>
        <begin position="22"/>
        <end position="100"/>
    </location>
</feature>
<comment type="subcellular location">
    <subcellularLocation>
        <location evidence="1">Secreted</location>
    </subcellularLocation>
</comment>
<dbReference type="GO" id="GO:0009966">
    <property type="term" value="P:regulation of signal transduction"/>
    <property type="evidence" value="ECO:0007669"/>
    <property type="project" value="TreeGrafter"/>
</dbReference>
<dbReference type="SMART" id="SM00121">
    <property type="entry name" value="IB"/>
    <property type="match status" value="1"/>
</dbReference>
<dbReference type="GO" id="GO:0001558">
    <property type="term" value="P:regulation of cell growth"/>
    <property type="evidence" value="ECO:0007669"/>
    <property type="project" value="InterPro"/>
</dbReference>
<dbReference type="AlphaFoldDB" id="A0A8S1CWZ1"/>
<keyword evidence="9" id="KW-1185">Reference proteome</keyword>
<feature type="region of interest" description="Disordered" evidence="5">
    <location>
        <begin position="108"/>
        <end position="130"/>
    </location>
</feature>
<dbReference type="Pfam" id="PF00219">
    <property type="entry name" value="IGFBP"/>
    <property type="match status" value="1"/>
</dbReference>
<dbReference type="SUPFAM" id="SSF57184">
    <property type="entry name" value="Growth factor receptor domain"/>
    <property type="match status" value="1"/>
</dbReference>
<evidence type="ECO:0000256" key="1">
    <source>
        <dbReference type="ARBA" id="ARBA00004613"/>
    </source>
</evidence>
<dbReference type="GO" id="GO:0005520">
    <property type="term" value="F:insulin-like growth factor binding"/>
    <property type="evidence" value="ECO:0007669"/>
    <property type="project" value="InterPro"/>
</dbReference>
<dbReference type="PANTHER" id="PTHR14186">
    <property type="entry name" value="INSULIN-LIKE GROWTH FACTOR BINDING PROTEIN-RELATED"/>
    <property type="match status" value="1"/>
</dbReference>
<feature type="chain" id="PRO_5035949827" description="IGFBP N-terminal domain-containing protein" evidence="6">
    <location>
        <begin position="24"/>
        <end position="167"/>
    </location>
</feature>
<dbReference type="InterPro" id="IPR000867">
    <property type="entry name" value="IGFBP-like"/>
</dbReference>
<dbReference type="GO" id="GO:0005576">
    <property type="term" value="C:extracellular region"/>
    <property type="evidence" value="ECO:0007669"/>
    <property type="project" value="UniProtKB-SubCell"/>
</dbReference>
<dbReference type="PROSITE" id="PS51323">
    <property type="entry name" value="IGFBP_N_2"/>
    <property type="match status" value="1"/>
</dbReference>
<dbReference type="PANTHER" id="PTHR14186:SF19">
    <property type="entry name" value="INSULIN-LIKE GROWTH FACTOR-BINDING PROTEIN 7"/>
    <property type="match status" value="1"/>
</dbReference>
<feature type="compositionally biased region" description="Low complexity" evidence="5">
    <location>
        <begin position="108"/>
        <end position="122"/>
    </location>
</feature>
<reference evidence="8 9" key="1">
    <citation type="submission" date="2020-04" db="EMBL/GenBank/DDBJ databases">
        <authorList>
            <person name="Alioto T."/>
            <person name="Alioto T."/>
            <person name="Gomez Garrido J."/>
        </authorList>
    </citation>
    <scope>NUCLEOTIDE SEQUENCE [LARGE SCALE GENOMIC DNA]</scope>
</reference>
<evidence type="ECO:0000256" key="3">
    <source>
        <dbReference type="ARBA" id="ARBA00022729"/>
    </source>
</evidence>
<name>A0A8S1CWZ1_9INSE</name>
<dbReference type="InterPro" id="IPR011390">
    <property type="entry name" value="IGFBP_rP_mac25"/>
</dbReference>
<evidence type="ECO:0000313" key="9">
    <source>
        <dbReference type="Proteomes" id="UP000494165"/>
    </source>
</evidence>
<evidence type="ECO:0000313" key="8">
    <source>
        <dbReference type="EMBL" id="CAB3372291.1"/>
    </source>
</evidence>
<organism evidence="8 9">
    <name type="scientific">Cloeon dipterum</name>
    <dbReference type="NCBI Taxonomy" id="197152"/>
    <lineage>
        <taxon>Eukaryota</taxon>
        <taxon>Metazoa</taxon>
        <taxon>Ecdysozoa</taxon>
        <taxon>Arthropoda</taxon>
        <taxon>Hexapoda</taxon>
        <taxon>Insecta</taxon>
        <taxon>Pterygota</taxon>
        <taxon>Palaeoptera</taxon>
        <taxon>Ephemeroptera</taxon>
        <taxon>Pisciforma</taxon>
        <taxon>Baetidae</taxon>
        <taxon>Cloeon</taxon>
    </lineage>
</organism>
<gene>
    <name evidence="8" type="ORF">CLODIP_2_CD13307</name>
</gene>
<keyword evidence="3 6" id="KW-0732">Signal</keyword>
<evidence type="ECO:0000256" key="5">
    <source>
        <dbReference type="SAM" id="MobiDB-lite"/>
    </source>
</evidence>
<protein>
    <recommendedName>
        <fullName evidence="7">IGFBP N-terminal domain-containing protein</fullName>
    </recommendedName>
</protein>
<dbReference type="InterPro" id="IPR009030">
    <property type="entry name" value="Growth_fac_rcpt_cys_sf"/>
</dbReference>
<keyword evidence="4" id="KW-1015">Disulfide bond</keyword>
<dbReference type="OrthoDB" id="5976811at2759"/>
<accession>A0A8S1CWZ1</accession>
<dbReference type="EMBL" id="CADEPI010000071">
    <property type="protein sequence ID" value="CAB3372291.1"/>
    <property type="molecule type" value="Genomic_DNA"/>
</dbReference>
<dbReference type="Proteomes" id="UP000494165">
    <property type="component" value="Unassembled WGS sequence"/>
</dbReference>
<proteinExistence type="predicted"/>
<evidence type="ECO:0000256" key="6">
    <source>
        <dbReference type="SAM" id="SignalP"/>
    </source>
</evidence>
<dbReference type="Gene3D" id="4.10.40.20">
    <property type="match status" value="1"/>
</dbReference>